<dbReference type="InterPro" id="IPR027417">
    <property type="entry name" value="P-loop_NTPase"/>
</dbReference>
<dbReference type="OrthoDB" id="3519338at2759"/>
<feature type="domain" description="DUF7779" evidence="3">
    <location>
        <begin position="528"/>
        <end position="612"/>
    </location>
</feature>
<organism evidence="4 5">
    <name type="scientific">Scytalidium lignicola</name>
    <name type="common">Hyphomycete</name>
    <dbReference type="NCBI Taxonomy" id="5539"/>
    <lineage>
        <taxon>Eukaryota</taxon>
        <taxon>Fungi</taxon>
        <taxon>Dikarya</taxon>
        <taxon>Ascomycota</taxon>
        <taxon>Pezizomycotina</taxon>
        <taxon>Leotiomycetes</taxon>
        <taxon>Leotiomycetes incertae sedis</taxon>
        <taxon>Scytalidium</taxon>
    </lineage>
</organism>
<accession>A0A3E2HBX4</accession>
<dbReference type="Proteomes" id="UP000258309">
    <property type="component" value="Unassembled WGS sequence"/>
</dbReference>
<dbReference type="PANTHER" id="PTHR35205">
    <property type="entry name" value="NB-ARC AND TPR DOMAIN PROTEIN"/>
    <property type="match status" value="1"/>
</dbReference>
<feature type="repeat" description="TPR" evidence="1">
    <location>
        <begin position="771"/>
        <end position="804"/>
    </location>
</feature>
<dbReference type="EMBL" id="NCSJ02000090">
    <property type="protein sequence ID" value="RFU30827.1"/>
    <property type="molecule type" value="Genomic_DNA"/>
</dbReference>
<evidence type="ECO:0000256" key="2">
    <source>
        <dbReference type="SAM" id="MobiDB-lite"/>
    </source>
</evidence>
<dbReference type="Pfam" id="PF25000">
    <property type="entry name" value="DUF7779"/>
    <property type="match status" value="1"/>
</dbReference>
<dbReference type="OMA" id="NTSWLMI"/>
<dbReference type="PROSITE" id="PS50005">
    <property type="entry name" value="TPR"/>
    <property type="match status" value="1"/>
</dbReference>
<dbReference type="AlphaFoldDB" id="A0A3E2HBX4"/>
<reference evidence="4 5" key="1">
    <citation type="submission" date="2018-05" db="EMBL/GenBank/DDBJ databases">
        <title>Draft genome sequence of Scytalidium lignicola DSM 105466, a ubiquitous saprotrophic fungus.</title>
        <authorList>
            <person name="Buettner E."/>
            <person name="Gebauer A.M."/>
            <person name="Hofrichter M."/>
            <person name="Liers C."/>
            <person name="Kellner H."/>
        </authorList>
    </citation>
    <scope>NUCLEOTIDE SEQUENCE [LARGE SCALE GENOMIC DNA]</scope>
    <source>
        <strain evidence="4 5">DSM 105466</strain>
    </source>
</reference>
<feature type="region of interest" description="Disordered" evidence="2">
    <location>
        <begin position="1"/>
        <end position="36"/>
    </location>
</feature>
<protein>
    <recommendedName>
        <fullName evidence="3">DUF7779 domain-containing protein</fullName>
    </recommendedName>
</protein>
<dbReference type="SUPFAM" id="SSF48452">
    <property type="entry name" value="TPR-like"/>
    <property type="match status" value="1"/>
</dbReference>
<feature type="compositionally biased region" description="Polar residues" evidence="2">
    <location>
        <begin position="25"/>
        <end position="35"/>
    </location>
</feature>
<name>A0A3E2HBX4_SCYLI</name>
<evidence type="ECO:0000256" key="1">
    <source>
        <dbReference type="PROSITE-ProRule" id="PRU00339"/>
    </source>
</evidence>
<proteinExistence type="predicted"/>
<sequence length="1059" mass="119531">MADQSEVSRGTVFSLPFKSDPKGSQKPTTGSSSVDGETERIWAQSLAKFEKKIANKRLEGLVNQLDYENFQATLQQHDKRFNDRRLTKCIQFISPSLNNFHKFGMAISSVVQVYNNPLCIIWGCVQAALVCFSEFTNTLDKFSGMLRTLTNATTQFNRYIGLLPNNEALQKGLSRLFDQYVEFVIDSIILFKKWPSWLLITIAWSSITEKFNKANGKIQQIIQEFGQEVRFQVDAVTVRGLGGGTNAATIPPYSPMNEVFNVPYNYNGFFTGRDEELKELSQMLESENTPSKQSSCVIHSMGGVGKTQLALAYTFLKRQYYHWIFWLPAEVEAELAQKFAALGRRLAELENATNNSNLPEVQSQMQNVSLTKRILGNTAKRWLIVYDNVESWNTIKDYWPHSSTGSIIITSQHSDLTQITGGLEIPLQPLNSTDGGVLLLRHLRRVHSNTTSAVDMADAKSVSETLGGLPIAIAHMAGFIDKTQKSLTEFIAMFQKRDQSRVLWSPDTKYASTYQYDGKTLDTVWKIAIDELPEDALRIIQILAMLNPDKVPEKMLLIADDEATEYLPRIRSDFIVSLGERQLVKRDTVSGTPVLSIHRALQLNLLHKLDQEPELRQKVFNEALYYVRRVFPRPSAIQAPSNDKWQASEVYLPQVLSLQAVFESSAAPPIKCCMSFAGLLSDAGNYLWEQALYSQAFETLQIAERICETCEDLDMMEQSKIITLAACVTLDIGISGRPHCIPRFERTLALRQQCLERNPKSFSTEDLILLANAWNDVAATLLDHERYDQAEPFFQRSLSIKRELKLPEDGSAHFNYAINFRGIAFVRVFQNRVAEAIDFASKGKELIECNHGPLRTPNPAAVQRFRYDYANVLSYNGQKGVRQALELHEKVLVERIKLFGSDAVHTLNSYYATADMHFQLRHFDQAELLLTKCLKLALGSKWPEEYIARAKFHLGHTIMMSNPTSQDAKNYLSEAVEVGERLCSKEMFELLSKVHVMKPFDHMVGLEGGRSTIMLVKFPHIATSISVESGLIGASTLSKSLSRNYAYPSSQNPTSELPP</sequence>
<keyword evidence="1" id="KW-0802">TPR repeat</keyword>
<evidence type="ECO:0000313" key="4">
    <source>
        <dbReference type="EMBL" id="RFU30827.1"/>
    </source>
</evidence>
<keyword evidence="5" id="KW-1185">Reference proteome</keyword>
<evidence type="ECO:0000313" key="5">
    <source>
        <dbReference type="Proteomes" id="UP000258309"/>
    </source>
</evidence>
<gene>
    <name evidence="4" type="ORF">B7463_g5472</name>
</gene>
<dbReference type="Gene3D" id="3.40.50.300">
    <property type="entry name" value="P-loop containing nucleotide triphosphate hydrolases"/>
    <property type="match status" value="1"/>
</dbReference>
<dbReference type="SUPFAM" id="SSF52540">
    <property type="entry name" value="P-loop containing nucleoside triphosphate hydrolases"/>
    <property type="match status" value="1"/>
</dbReference>
<comment type="caution">
    <text evidence="4">The sequence shown here is derived from an EMBL/GenBank/DDBJ whole genome shotgun (WGS) entry which is preliminary data.</text>
</comment>
<dbReference type="GO" id="GO:0043531">
    <property type="term" value="F:ADP binding"/>
    <property type="evidence" value="ECO:0007669"/>
    <property type="project" value="InterPro"/>
</dbReference>
<feature type="non-terminal residue" evidence="4">
    <location>
        <position position="1"/>
    </location>
</feature>
<dbReference type="STRING" id="5539.A0A3E2HBX4"/>
<dbReference type="SMART" id="SM00028">
    <property type="entry name" value="TPR"/>
    <property type="match status" value="3"/>
</dbReference>
<dbReference type="InterPro" id="IPR011990">
    <property type="entry name" value="TPR-like_helical_dom_sf"/>
</dbReference>
<dbReference type="InterPro" id="IPR056681">
    <property type="entry name" value="DUF7779"/>
</dbReference>
<feature type="non-terminal residue" evidence="4">
    <location>
        <position position="1059"/>
    </location>
</feature>
<dbReference type="PANTHER" id="PTHR35205:SF1">
    <property type="entry name" value="ZU5 DOMAIN-CONTAINING PROTEIN"/>
    <property type="match status" value="1"/>
</dbReference>
<dbReference type="Gene3D" id="1.25.40.10">
    <property type="entry name" value="Tetratricopeptide repeat domain"/>
    <property type="match status" value="2"/>
</dbReference>
<dbReference type="InterPro" id="IPR019734">
    <property type="entry name" value="TPR_rpt"/>
</dbReference>
<evidence type="ECO:0000259" key="3">
    <source>
        <dbReference type="Pfam" id="PF25000"/>
    </source>
</evidence>